<dbReference type="FunCoup" id="B3MGR2">
    <property type="interactions" value="73"/>
</dbReference>
<dbReference type="EMBL" id="CH902619">
    <property type="protein sequence ID" value="EDV36820.2"/>
    <property type="molecule type" value="Genomic_DNA"/>
</dbReference>
<dbReference type="Proteomes" id="UP000007801">
    <property type="component" value="Unassembled WGS sequence"/>
</dbReference>
<evidence type="ECO:0000313" key="2">
    <source>
        <dbReference type="EMBL" id="EDV36820.2"/>
    </source>
</evidence>
<feature type="signal peptide" evidence="1">
    <location>
        <begin position="1"/>
        <end position="17"/>
    </location>
</feature>
<dbReference type="InParanoid" id="B3MGR2"/>
<dbReference type="InterPro" id="IPR006601">
    <property type="entry name" value="Uncharacterised_DM11_DROME"/>
</dbReference>
<dbReference type="KEGG" id="dan:6494622"/>
<protein>
    <submittedName>
        <fullName evidence="2">Uncharacterized protein</fullName>
    </submittedName>
</protein>
<dbReference type="OMA" id="MATQNFC"/>
<dbReference type="AlphaFoldDB" id="B3MGR2"/>
<proteinExistence type="predicted"/>
<dbReference type="HOGENOM" id="CLU_094350_0_0_1"/>
<gene>
    <name evidence="2" type="primary">Dana\GF11760</name>
    <name evidence="2" type="synonym">dana_GLEANR_11791</name>
    <name evidence="2" type="ORF">GF11760</name>
</gene>
<accession>B3MGR2</accession>
<dbReference type="STRING" id="7217.B3MGR2"/>
<dbReference type="SMART" id="SM00675">
    <property type="entry name" value="DM11"/>
    <property type="match status" value="1"/>
</dbReference>
<dbReference type="GO" id="GO:0043695">
    <property type="term" value="P:detection of pheromone"/>
    <property type="evidence" value="ECO:0007669"/>
    <property type="project" value="EnsemblMetazoa"/>
</dbReference>
<keyword evidence="3" id="KW-1185">Reference proteome</keyword>
<dbReference type="eggNOG" id="ENOG502T6RR">
    <property type="taxonomic scope" value="Eukaryota"/>
</dbReference>
<organism evidence="2 3">
    <name type="scientific">Drosophila ananassae</name>
    <name type="common">Fruit fly</name>
    <dbReference type="NCBI Taxonomy" id="7217"/>
    <lineage>
        <taxon>Eukaryota</taxon>
        <taxon>Metazoa</taxon>
        <taxon>Ecdysozoa</taxon>
        <taxon>Arthropoda</taxon>
        <taxon>Hexapoda</taxon>
        <taxon>Insecta</taxon>
        <taxon>Pterygota</taxon>
        <taxon>Neoptera</taxon>
        <taxon>Endopterygota</taxon>
        <taxon>Diptera</taxon>
        <taxon>Brachycera</taxon>
        <taxon>Muscomorpha</taxon>
        <taxon>Ephydroidea</taxon>
        <taxon>Drosophilidae</taxon>
        <taxon>Drosophila</taxon>
        <taxon>Sophophora</taxon>
    </lineage>
</organism>
<evidence type="ECO:0000313" key="3">
    <source>
        <dbReference type="Proteomes" id="UP000007801"/>
    </source>
</evidence>
<sequence>MGISWLVIIVGVSSCWAADYELVLENPDIFSPCTEGPPGSIEVPQALDLDQLEIIHDGDTLHVSGNATVKWDVNPKDRITGKLEVFHFSRGSWEPTVFSMVSQDFCTIMYDRNQYWYKMWTAYISNRADVEKKCINTPGTVLVHEPFDLNLRVQNIRGPTLRGRHKLVIVFNALDERNIPRASPICCEIRGEFIKIN</sequence>
<name>B3MGR2_DROAN</name>
<dbReference type="GeneID" id="6494622"/>
<keyword evidence="1" id="KW-0732">Signal</keyword>
<reference evidence="2 3" key="1">
    <citation type="journal article" date="2007" name="Nature">
        <title>Evolution of genes and genomes on the Drosophila phylogeny.</title>
        <authorList>
            <consortium name="Drosophila 12 Genomes Consortium"/>
            <person name="Clark A.G."/>
            <person name="Eisen M.B."/>
            <person name="Smith D.R."/>
            <person name="Bergman C.M."/>
            <person name="Oliver B."/>
            <person name="Markow T.A."/>
            <person name="Kaufman T.C."/>
            <person name="Kellis M."/>
            <person name="Gelbart W."/>
            <person name="Iyer V.N."/>
            <person name="Pollard D.A."/>
            <person name="Sackton T.B."/>
            <person name="Larracuente A.M."/>
            <person name="Singh N.D."/>
            <person name="Abad J.P."/>
            <person name="Abt D.N."/>
            <person name="Adryan B."/>
            <person name="Aguade M."/>
            <person name="Akashi H."/>
            <person name="Anderson W.W."/>
            <person name="Aquadro C.F."/>
            <person name="Ardell D.H."/>
            <person name="Arguello R."/>
            <person name="Artieri C.G."/>
            <person name="Barbash D.A."/>
            <person name="Barker D."/>
            <person name="Barsanti P."/>
            <person name="Batterham P."/>
            <person name="Batzoglou S."/>
            <person name="Begun D."/>
            <person name="Bhutkar A."/>
            <person name="Blanco E."/>
            <person name="Bosak S.A."/>
            <person name="Bradley R.K."/>
            <person name="Brand A.D."/>
            <person name="Brent M.R."/>
            <person name="Brooks A.N."/>
            <person name="Brown R.H."/>
            <person name="Butlin R.K."/>
            <person name="Caggese C."/>
            <person name="Calvi B.R."/>
            <person name="Bernardo de Carvalho A."/>
            <person name="Caspi A."/>
            <person name="Castrezana S."/>
            <person name="Celniker S.E."/>
            <person name="Chang J.L."/>
            <person name="Chapple C."/>
            <person name="Chatterji S."/>
            <person name="Chinwalla A."/>
            <person name="Civetta A."/>
            <person name="Clifton S.W."/>
            <person name="Comeron J.M."/>
            <person name="Costello J.C."/>
            <person name="Coyne J.A."/>
            <person name="Daub J."/>
            <person name="David R.G."/>
            <person name="Delcher A.L."/>
            <person name="Delehaunty K."/>
            <person name="Do C.B."/>
            <person name="Ebling H."/>
            <person name="Edwards K."/>
            <person name="Eickbush T."/>
            <person name="Evans J.D."/>
            <person name="Filipski A."/>
            <person name="Findeiss S."/>
            <person name="Freyhult E."/>
            <person name="Fulton L."/>
            <person name="Fulton R."/>
            <person name="Garcia A.C."/>
            <person name="Gardiner A."/>
            <person name="Garfield D.A."/>
            <person name="Garvin B.E."/>
            <person name="Gibson G."/>
            <person name="Gilbert D."/>
            <person name="Gnerre S."/>
            <person name="Godfrey J."/>
            <person name="Good R."/>
            <person name="Gotea V."/>
            <person name="Gravely B."/>
            <person name="Greenberg A.J."/>
            <person name="Griffiths-Jones S."/>
            <person name="Gross S."/>
            <person name="Guigo R."/>
            <person name="Gustafson E.A."/>
            <person name="Haerty W."/>
            <person name="Hahn M.W."/>
            <person name="Halligan D.L."/>
            <person name="Halpern A.L."/>
            <person name="Halter G.M."/>
            <person name="Han M.V."/>
            <person name="Heger A."/>
            <person name="Hillier L."/>
            <person name="Hinrichs A.S."/>
            <person name="Holmes I."/>
            <person name="Hoskins R.A."/>
            <person name="Hubisz M.J."/>
            <person name="Hultmark D."/>
            <person name="Huntley M.A."/>
            <person name="Jaffe D.B."/>
            <person name="Jagadeeshan S."/>
            <person name="Jeck W.R."/>
            <person name="Johnson J."/>
            <person name="Jones C.D."/>
            <person name="Jordan W.C."/>
            <person name="Karpen G.H."/>
            <person name="Kataoka E."/>
            <person name="Keightley P.D."/>
            <person name="Kheradpour P."/>
            <person name="Kirkness E.F."/>
            <person name="Koerich L.B."/>
            <person name="Kristiansen K."/>
            <person name="Kudrna D."/>
            <person name="Kulathinal R.J."/>
            <person name="Kumar S."/>
            <person name="Kwok R."/>
            <person name="Lander E."/>
            <person name="Langley C.H."/>
            <person name="Lapoint R."/>
            <person name="Lazzaro B.P."/>
            <person name="Lee S.J."/>
            <person name="Levesque L."/>
            <person name="Li R."/>
            <person name="Lin C.F."/>
            <person name="Lin M.F."/>
            <person name="Lindblad-Toh K."/>
            <person name="Llopart A."/>
            <person name="Long M."/>
            <person name="Low L."/>
            <person name="Lozovsky E."/>
            <person name="Lu J."/>
            <person name="Luo M."/>
            <person name="Machado C.A."/>
            <person name="Makalowski W."/>
            <person name="Marzo M."/>
            <person name="Matsuda M."/>
            <person name="Matzkin L."/>
            <person name="McAllister B."/>
            <person name="McBride C.S."/>
            <person name="McKernan B."/>
            <person name="McKernan K."/>
            <person name="Mendez-Lago M."/>
            <person name="Minx P."/>
            <person name="Mollenhauer M.U."/>
            <person name="Montooth K."/>
            <person name="Mount S.M."/>
            <person name="Mu X."/>
            <person name="Myers E."/>
            <person name="Negre B."/>
            <person name="Newfeld S."/>
            <person name="Nielsen R."/>
            <person name="Noor M.A."/>
            <person name="O'Grady P."/>
            <person name="Pachter L."/>
            <person name="Papaceit M."/>
            <person name="Parisi M.J."/>
            <person name="Parisi M."/>
            <person name="Parts L."/>
            <person name="Pedersen J.S."/>
            <person name="Pesole G."/>
            <person name="Phillippy A.M."/>
            <person name="Ponting C.P."/>
            <person name="Pop M."/>
            <person name="Porcelli D."/>
            <person name="Powell J.R."/>
            <person name="Prohaska S."/>
            <person name="Pruitt K."/>
            <person name="Puig M."/>
            <person name="Quesneville H."/>
            <person name="Ram K.R."/>
            <person name="Rand D."/>
            <person name="Rasmussen M.D."/>
            <person name="Reed L.K."/>
            <person name="Reenan R."/>
            <person name="Reily A."/>
            <person name="Remington K.A."/>
            <person name="Rieger T.T."/>
            <person name="Ritchie M.G."/>
            <person name="Robin C."/>
            <person name="Rogers Y.H."/>
            <person name="Rohde C."/>
            <person name="Rozas J."/>
            <person name="Rubenfield M.J."/>
            <person name="Ruiz A."/>
            <person name="Russo S."/>
            <person name="Salzberg S.L."/>
            <person name="Sanchez-Gracia A."/>
            <person name="Saranga D.J."/>
            <person name="Sato H."/>
            <person name="Schaeffer S.W."/>
            <person name="Schatz M.C."/>
            <person name="Schlenke T."/>
            <person name="Schwartz R."/>
            <person name="Segarra C."/>
            <person name="Singh R.S."/>
            <person name="Sirot L."/>
            <person name="Sirota M."/>
            <person name="Sisneros N.B."/>
            <person name="Smith C.D."/>
            <person name="Smith T.F."/>
            <person name="Spieth J."/>
            <person name="Stage D.E."/>
            <person name="Stark A."/>
            <person name="Stephan W."/>
            <person name="Strausberg R.L."/>
            <person name="Strempel S."/>
            <person name="Sturgill D."/>
            <person name="Sutton G."/>
            <person name="Sutton G.G."/>
            <person name="Tao W."/>
            <person name="Teichmann S."/>
            <person name="Tobari Y.N."/>
            <person name="Tomimura Y."/>
            <person name="Tsolas J.M."/>
            <person name="Valente V.L."/>
            <person name="Venter E."/>
            <person name="Venter J.C."/>
            <person name="Vicario S."/>
            <person name="Vieira F.G."/>
            <person name="Vilella A.J."/>
            <person name="Villasante A."/>
            <person name="Walenz B."/>
            <person name="Wang J."/>
            <person name="Wasserman M."/>
            <person name="Watts T."/>
            <person name="Wilson D."/>
            <person name="Wilson R.K."/>
            <person name="Wing R.A."/>
            <person name="Wolfner M.F."/>
            <person name="Wong A."/>
            <person name="Wong G.K."/>
            <person name="Wu C.I."/>
            <person name="Wu G."/>
            <person name="Yamamoto D."/>
            <person name="Yang H.P."/>
            <person name="Yang S.P."/>
            <person name="Yorke J.A."/>
            <person name="Yoshida K."/>
            <person name="Zdobnov E."/>
            <person name="Zhang P."/>
            <person name="Zhang Y."/>
            <person name="Zimin A.V."/>
            <person name="Baldwin J."/>
            <person name="Abdouelleil A."/>
            <person name="Abdulkadir J."/>
            <person name="Abebe A."/>
            <person name="Abera B."/>
            <person name="Abreu J."/>
            <person name="Acer S.C."/>
            <person name="Aftuck L."/>
            <person name="Alexander A."/>
            <person name="An P."/>
            <person name="Anderson E."/>
            <person name="Anderson S."/>
            <person name="Arachi H."/>
            <person name="Azer M."/>
            <person name="Bachantsang P."/>
            <person name="Barry A."/>
            <person name="Bayul T."/>
            <person name="Berlin A."/>
            <person name="Bessette D."/>
            <person name="Bloom T."/>
            <person name="Blye J."/>
            <person name="Boguslavskiy L."/>
            <person name="Bonnet C."/>
            <person name="Boukhgalter B."/>
            <person name="Bourzgui I."/>
            <person name="Brown A."/>
            <person name="Cahill P."/>
            <person name="Channer S."/>
            <person name="Cheshatsang Y."/>
            <person name="Chuda L."/>
            <person name="Citroen M."/>
            <person name="Collymore A."/>
            <person name="Cooke P."/>
            <person name="Costello M."/>
            <person name="D'Aco K."/>
            <person name="Daza R."/>
            <person name="De Haan G."/>
            <person name="DeGray S."/>
            <person name="DeMaso C."/>
            <person name="Dhargay N."/>
            <person name="Dooley K."/>
            <person name="Dooley E."/>
            <person name="Doricent M."/>
            <person name="Dorje P."/>
            <person name="Dorjee K."/>
            <person name="Dupes A."/>
            <person name="Elong R."/>
            <person name="Falk J."/>
            <person name="Farina A."/>
            <person name="Faro S."/>
            <person name="Ferguson D."/>
            <person name="Fisher S."/>
            <person name="Foley C.D."/>
            <person name="Franke A."/>
            <person name="Friedrich D."/>
            <person name="Gadbois L."/>
            <person name="Gearin G."/>
            <person name="Gearin C.R."/>
            <person name="Giannoukos G."/>
            <person name="Goode T."/>
            <person name="Graham J."/>
            <person name="Grandbois E."/>
            <person name="Grewal S."/>
            <person name="Gyaltsen K."/>
            <person name="Hafez N."/>
            <person name="Hagos B."/>
            <person name="Hall J."/>
            <person name="Henson C."/>
            <person name="Hollinger A."/>
            <person name="Honan T."/>
            <person name="Huard M.D."/>
            <person name="Hughes L."/>
            <person name="Hurhula B."/>
            <person name="Husby M.E."/>
            <person name="Kamat A."/>
            <person name="Kanga B."/>
            <person name="Kashin S."/>
            <person name="Khazanovich D."/>
            <person name="Kisner P."/>
            <person name="Lance K."/>
            <person name="Lara M."/>
            <person name="Lee W."/>
            <person name="Lennon N."/>
            <person name="Letendre F."/>
            <person name="LeVine R."/>
            <person name="Lipovsky A."/>
            <person name="Liu X."/>
            <person name="Liu J."/>
            <person name="Liu S."/>
            <person name="Lokyitsang T."/>
            <person name="Lokyitsang Y."/>
            <person name="Lubonja R."/>
            <person name="Lui A."/>
            <person name="MacDonald P."/>
            <person name="Magnisalis V."/>
            <person name="Maru K."/>
            <person name="Matthews C."/>
            <person name="McCusker W."/>
            <person name="McDonough S."/>
            <person name="Mehta T."/>
            <person name="Meldrim J."/>
            <person name="Meneus L."/>
            <person name="Mihai O."/>
            <person name="Mihalev A."/>
            <person name="Mihova T."/>
            <person name="Mittelman R."/>
            <person name="Mlenga V."/>
            <person name="Montmayeur A."/>
            <person name="Mulrain L."/>
            <person name="Navidi A."/>
            <person name="Naylor J."/>
            <person name="Negash T."/>
            <person name="Nguyen T."/>
            <person name="Nguyen N."/>
            <person name="Nicol R."/>
            <person name="Norbu C."/>
            <person name="Norbu N."/>
            <person name="Novod N."/>
            <person name="O'Neill B."/>
            <person name="Osman S."/>
            <person name="Markiewicz E."/>
            <person name="Oyono O.L."/>
            <person name="Patti C."/>
            <person name="Phunkhang P."/>
            <person name="Pierre F."/>
            <person name="Priest M."/>
            <person name="Raghuraman S."/>
            <person name="Rege F."/>
            <person name="Reyes R."/>
            <person name="Rise C."/>
            <person name="Rogov P."/>
            <person name="Ross K."/>
            <person name="Ryan E."/>
            <person name="Settipalli S."/>
            <person name="Shea T."/>
            <person name="Sherpa N."/>
            <person name="Shi L."/>
            <person name="Shih D."/>
            <person name="Sparrow T."/>
            <person name="Spaulding J."/>
            <person name="Stalker J."/>
            <person name="Stange-Thomann N."/>
            <person name="Stavropoulos S."/>
            <person name="Stone C."/>
            <person name="Strader C."/>
            <person name="Tesfaye S."/>
            <person name="Thomson T."/>
            <person name="Thoulutsang Y."/>
            <person name="Thoulutsang D."/>
            <person name="Topham K."/>
            <person name="Topping I."/>
            <person name="Tsamla T."/>
            <person name="Vassiliev H."/>
            <person name="Vo A."/>
            <person name="Wangchuk T."/>
            <person name="Wangdi T."/>
            <person name="Weiand M."/>
            <person name="Wilkinson J."/>
            <person name="Wilson A."/>
            <person name="Yadav S."/>
            <person name="Young G."/>
            <person name="Yu Q."/>
            <person name="Zembek L."/>
            <person name="Zhong D."/>
            <person name="Zimmer A."/>
            <person name="Zwirko Z."/>
            <person name="Jaffe D.B."/>
            <person name="Alvarez P."/>
            <person name="Brockman W."/>
            <person name="Butler J."/>
            <person name="Chin C."/>
            <person name="Gnerre S."/>
            <person name="Grabherr M."/>
            <person name="Kleber M."/>
            <person name="Mauceli E."/>
            <person name="MacCallum I."/>
        </authorList>
    </citation>
    <scope>NUCLEOTIDE SEQUENCE [LARGE SCALE GENOMIC DNA]</scope>
    <source>
        <strain evidence="3">Tucson 14024-0371.13</strain>
    </source>
</reference>
<evidence type="ECO:0000256" key="1">
    <source>
        <dbReference type="SAM" id="SignalP"/>
    </source>
</evidence>
<dbReference type="OrthoDB" id="7975395at2759"/>
<feature type="chain" id="PRO_5006454737" evidence="1">
    <location>
        <begin position="18"/>
        <end position="197"/>
    </location>
</feature>